<proteinExistence type="predicted"/>
<dbReference type="PANTHER" id="PTHR43194:SF2">
    <property type="entry name" value="PEROXISOMAL MEMBRANE PROTEIN LPX1"/>
    <property type="match status" value="1"/>
</dbReference>
<name>A0A380TB66_9ZZZZ</name>
<dbReference type="InterPro" id="IPR029058">
    <property type="entry name" value="AB_hydrolase_fold"/>
</dbReference>
<dbReference type="InterPro" id="IPR000073">
    <property type="entry name" value="AB_hydrolase_1"/>
</dbReference>
<dbReference type="GO" id="GO:0016787">
    <property type="term" value="F:hydrolase activity"/>
    <property type="evidence" value="ECO:0007669"/>
    <property type="project" value="UniProtKB-KW"/>
</dbReference>
<reference evidence="2" key="1">
    <citation type="submission" date="2018-07" db="EMBL/GenBank/DDBJ databases">
        <authorList>
            <person name="Quirk P.G."/>
            <person name="Krulwich T.A."/>
        </authorList>
    </citation>
    <scope>NUCLEOTIDE SEQUENCE</scope>
</reference>
<dbReference type="InterPro" id="IPR050228">
    <property type="entry name" value="Carboxylesterase_BioH"/>
</dbReference>
<dbReference type="Gene3D" id="3.40.50.1820">
    <property type="entry name" value="alpha/beta hydrolase"/>
    <property type="match status" value="1"/>
</dbReference>
<dbReference type="Pfam" id="PF12697">
    <property type="entry name" value="Abhydrolase_6"/>
    <property type="match status" value="1"/>
</dbReference>
<evidence type="ECO:0000313" key="2">
    <source>
        <dbReference type="EMBL" id="SUS04621.1"/>
    </source>
</evidence>
<feature type="domain" description="AB hydrolase-1" evidence="1">
    <location>
        <begin position="19"/>
        <end position="247"/>
    </location>
</feature>
<dbReference type="PANTHER" id="PTHR43194">
    <property type="entry name" value="HYDROLASE ALPHA/BETA FOLD FAMILY"/>
    <property type="match status" value="1"/>
</dbReference>
<protein>
    <submittedName>
        <fullName evidence="2">Alpha/beta hydrolase family protein</fullName>
    </submittedName>
</protein>
<evidence type="ECO:0000259" key="1">
    <source>
        <dbReference type="Pfam" id="PF12697"/>
    </source>
</evidence>
<accession>A0A380TB66</accession>
<dbReference type="AlphaFoldDB" id="A0A380TB66"/>
<gene>
    <name evidence="2" type="ORF">DF3PB_1360004</name>
</gene>
<organism evidence="2">
    <name type="scientific">metagenome</name>
    <dbReference type="NCBI Taxonomy" id="256318"/>
    <lineage>
        <taxon>unclassified sequences</taxon>
        <taxon>metagenomes</taxon>
    </lineage>
</organism>
<sequence length="266" mass="28442">MTLEVLTRAPAGPAHPVPVLFIHGAYSCAALWQPFFLPYFAERGYAAHALSLRGHGGSDGREALKQTRLKDYVDDVLDVARRLPAMPVLIGHSMGGMVVQKVLETGATVPAAVLMASPPPHGILAGMLGAMIFNPLLAWQMSAMQRLGPQAATLEGAKRALFRSDTPDDYIRSVLPPAEAESDAVMLDMMGRDLPPSRPRRDVPVLVLGGESDTCVTSASVVVTAQAFGTKAEIYPAMPHAMMLDPEWQKVAERIATWLAGVLPAA</sequence>
<dbReference type="EMBL" id="UIDG01000042">
    <property type="protein sequence ID" value="SUS04621.1"/>
    <property type="molecule type" value="Genomic_DNA"/>
</dbReference>
<dbReference type="SUPFAM" id="SSF53474">
    <property type="entry name" value="alpha/beta-Hydrolases"/>
    <property type="match status" value="1"/>
</dbReference>
<keyword evidence="2" id="KW-0378">Hydrolase</keyword>